<evidence type="ECO:0000259" key="8">
    <source>
        <dbReference type="Pfam" id="PF08240"/>
    </source>
</evidence>
<evidence type="ECO:0000256" key="1">
    <source>
        <dbReference type="ARBA" id="ARBA00001947"/>
    </source>
</evidence>
<keyword evidence="10" id="KW-1185">Reference proteome</keyword>
<dbReference type="PANTHER" id="PTHR42940">
    <property type="entry name" value="ALCOHOL DEHYDROGENASE 1-RELATED"/>
    <property type="match status" value="1"/>
</dbReference>
<dbReference type="GO" id="GO:0005737">
    <property type="term" value="C:cytoplasm"/>
    <property type="evidence" value="ECO:0007669"/>
    <property type="project" value="TreeGrafter"/>
</dbReference>
<dbReference type="FunFam" id="3.40.50.720:FF:000039">
    <property type="entry name" value="Alcohol dehydrogenase AdhP"/>
    <property type="match status" value="1"/>
</dbReference>
<dbReference type="Pfam" id="PF00107">
    <property type="entry name" value="ADH_zinc_N"/>
    <property type="match status" value="1"/>
</dbReference>
<dbReference type="InterPro" id="IPR013154">
    <property type="entry name" value="ADH-like_N"/>
</dbReference>
<keyword evidence="4" id="KW-0862">Zinc</keyword>
<proteinExistence type="inferred from homology"/>
<feature type="domain" description="Alcohol dehydrogenase-like C-terminal" evidence="7">
    <location>
        <begin position="135"/>
        <end position="272"/>
    </location>
</feature>
<evidence type="ECO:0000313" key="9">
    <source>
        <dbReference type="EMBL" id="KKY28598.1"/>
    </source>
</evidence>
<dbReference type="PANTHER" id="PTHR42940:SF8">
    <property type="entry name" value="VACUOLAR PROTEIN SORTING-ASSOCIATED PROTEIN 11"/>
    <property type="match status" value="1"/>
</dbReference>
<dbReference type="InterPro" id="IPR013149">
    <property type="entry name" value="ADH-like_C"/>
</dbReference>
<sequence>MVKSGIFKTRLPCTGSHEGAGIVVAVGSSQTSNWSIGDRVMAVIERNKCGNCPSCTGPENYRQYCPYVEHGGVTTDGAFAEYMIADGRECIKLPDVIAFDTAAPLACAGSTIYRALLQTSAQPGEWIAIIGSGGGLGHLGIQFGKAMGLKIIGVDAKPSGLELSKASGADVVLDASSFSKEALVQKVAEATSTTHLGVGHHSGVSSAIVLSEHDSATSLACAITHIHGTVVQIAQPTNVSVPFRELVFRDIRLKGSLMCSREEAKEMLKFVTEKKIKVEGKRYHGLKELPQLMKDVHEKKLKGKGIIIVDSELK</sequence>
<organism evidence="9 10">
    <name type="scientific">Phaeomoniella chlamydospora</name>
    <name type="common">Phaeoacremonium chlamydosporum</name>
    <dbReference type="NCBI Taxonomy" id="158046"/>
    <lineage>
        <taxon>Eukaryota</taxon>
        <taxon>Fungi</taxon>
        <taxon>Dikarya</taxon>
        <taxon>Ascomycota</taxon>
        <taxon>Pezizomycotina</taxon>
        <taxon>Eurotiomycetes</taxon>
        <taxon>Chaetothyriomycetidae</taxon>
        <taxon>Phaeomoniellales</taxon>
        <taxon>Phaeomoniellaceae</taxon>
        <taxon>Phaeomoniella</taxon>
    </lineage>
</organism>
<accession>A0A0G2GZQ1</accession>
<comment type="similarity">
    <text evidence="2">Belongs to the zinc-containing alcohol dehydrogenase family.</text>
</comment>
<keyword evidence="5" id="KW-0560">Oxidoreductase</keyword>
<dbReference type="AlphaFoldDB" id="A0A0G2GZQ1"/>
<comment type="cofactor">
    <cofactor evidence="1">
        <name>Zn(2+)</name>
        <dbReference type="ChEBI" id="CHEBI:29105"/>
    </cofactor>
</comment>
<dbReference type="EMBL" id="LCWF01000010">
    <property type="protein sequence ID" value="KKY28598.1"/>
    <property type="molecule type" value="Genomic_DNA"/>
</dbReference>
<dbReference type="Gene3D" id="3.40.50.720">
    <property type="entry name" value="NAD(P)-binding Rossmann-like Domain"/>
    <property type="match status" value="1"/>
</dbReference>
<evidence type="ECO:0000256" key="4">
    <source>
        <dbReference type="ARBA" id="ARBA00022833"/>
    </source>
</evidence>
<evidence type="ECO:0000256" key="3">
    <source>
        <dbReference type="ARBA" id="ARBA00022723"/>
    </source>
</evidence>
<keyword evidence="6" id="KW-0520">NAD</keyword>
<evidence type="ECO:0000313" key="10">
    <source>
        <dbReference type="Proteomes" id="UP000053317"/>
    </source>
</evidence>
<dbReference type="InterPro" id="IPR011032">
    <property type="entry name" value="GroES-like_sf"/>
</dbReference>
<dbReference type="GO" id="GO:0004022">
    <property type="term" value="F:alcohol dehydrogenase (NAD+) activity"/>
    <property type="evidence" value="ECO:0007669"/>
    <property type="project" value="TreeGrafter"/>
</dbReference>
<dbReference type="Pfam" id="PF08240">
    <property type="entry name" value="ADH_N"/>
    <property type="match status" value="1"/>
</dbReference>
<dbReference type="SUPFAM" id="SSF50129">
    <property type="entry name" value="GroES-like"/>
    <property type="match status" value="1"/>
</dbReference>
<dbReference type="InterPro" id="IPR036291">
    <property type="entry name" value="NAD(P)-bd_dom_sf"/>
</dbReference>
<protein>
    <submittedName>
        <fullName evidence="9">Putative zinc binding dehydrogenase</fullName>
    </submittedName>
</protein>
<evidence type="ECO:0000256" key="6">
    <source>
        <dbReference type="ARBA" id="ARBA00023027"/>
    </source>
</evidence>
<reference evidence="9 10" key="1">
    <citation type="submission" date="2015-05" db="EMBL/GenBank/DDBJ databases">
        <title>Distinctive expansion of gene families associated with plant cell wall degradation and secondary metabolism in the genomes of grapevine trunk pathogens.</title>
        <authorList>
            <person name="Lawrence D.P."/>
            <person name="Travadon R."/>
            <person name="Rolshausen P.E."/>
            <person name="Baumgartner K."/>
        </authorList>
    </citation>
    <scope>NUCLEOTIDE SEQUENCE [LARGE SCALE GENOMIC DNA]</scope>
    <source>
        <strain evidence="9">UCRPC4</strain>
    </source>
</reference>
<reference evidence="9 10" key="2">
    <citation type="submission" date="2015-05" db="EMBL/GenBank/DDBJ databases">
        <authorList>
            <person name="Morales-Cruz A."/>
            <person name="Amrine K.C."/>
            <person name="Cantu D."/>
        </authorList>
    </citation>
    <scope>NUCLEOTIDE SEQUENCE [LARGE SCALE GENOMIC DNA]</scope>
    <source>
        <strain evidence="9">UCRPC4</strain>
    </source>
</reference>
<keyword evidence="3" id="KW-0479">Metal-binding</keyword>
<gene>
    <name evidence="9" type="ORF">UCRPC4_g00403</name>
</gene>
<dbReference type="Gene3D" id="3.90.180.10">
    <property type="entry name" value="Medium-chain alcohol dehydrogenases, catalytic domain"/>
    <property type="match status" value="1"/>
</dbReference>
<dbReference type="Proteomes" id="UP000053317">
    <property type="component" value="Unassembled WGS sequence"/>
</dbReference>
<feature type="domain" description="Alcohol dehydrogenase-like N-terminal" evidence="8">
    <location>
        <begin position="6"/>
        <end position="95"/>
    </location>
</feature>
<dbReference type="OrthoDB" id="256333at2759"/>
<name>A0A0G2GZQ1_PHACM</name>
<dbReference type="GO" id="GO:0046872">
    <property type="term" value="F:metal ion binding"/>
    <property type="evidence" value="ECO:0007669"/>
    <property type="project" value="UniProtKB-KW"/>
</dbReference>
<comment type="caution">
    <text evidence="9">The sequence shown here is derived from an EMBL/GenBank/DDBJ whole genome shotgun (WGS) entry which is preliminary data.</text>
</comment>
<evidence type="ECO:0000256" key="5">
    <source>
        <dbReference type="ARBA" id="ARBA00023002"/>
    </source>
</evidence>
<evidence type="ECO:0000256" key="2">
    <source>
        <dbReference type="ARBA" id="ARBA00008072"/>
    </source>
</evidence>
<dbReference type="SUPFAM" id="SSF51735">
    <property type="entry name" value="NAD(P)-binding Rossmann-fold domains"/>
    <property type="match status" value="1"/>
</dbReference>
<evidence type="ECO:0000259" key="7">
    <source>
        <dbReference type="Pfam" id="PF00107"/>
    </source>
</evidence>